<dbReference type="Proteomes" id="UP000386466">
    <property type="component" value="Unassembled WGS sequence"/>
</dbReference>
<dbReference type="InterPro" id="IPR016641">
    <property type="entry name" value="EGD2/NACA0like"/>
</dbReference>
<dbReference type="InterPro" id="IPR002715">
    <property type="entry name" value="Nas_poly-pep-assoc_cplx_dom"/>
</dbReference>
<proteinExistence type="predicted"/>
<dbReference type="PANTHER" id="PTHR21713">
    <property type="entry name" value="NASCENT POLYPEPTIDE ASSOCIATED COMPLEX ALPHA SUBUNIT-RELATED"/>
    <property type="match status" value="1"/>
</dbReference>
<dbReference type="Pfam" id="PF01849">
    <property type="entry name" value="NAC"/>
    <property type="match status" value="1"/>
</dbReference>
<name>A0A485MVN1_LYNPA</name>
<gene>
    <name evidence="2" type="ORF">LYPA_23C005167</name>
</gene>
<protein>
    <recommendedName>
        <fullName evidence="1">NAC-A/B domain-containing protein</fullName>
    </recommendedName>
</protein>
<dbReference type="AlphaFoldDB" id="A0A485MVN1"/>
<dbReference type="EMBL" id="CAAGRJ010007187">
    <property type="protein sequence ID" value="VFV25101.1"/>
    <property type="molecule type" value="Genomic_DNA"/>
</dbReference>
<keyword evidence="3" id="KW-1185">Reference proteome</keyword>
<evidence type="ECO:0000313" key="3">
    <source>
        <dbReference type="Proteomes" id="UP000386466"/>
    </source>
</evidence>
<dbReference type="SMART" id="SM01407">
    <property type="entry name" value="NAC"/>
    <property type="match status" value="1"/>
</dbReference>
<evidence type="ECO:0000313" key="2">
    <source>
        <dbReference type="EMBL" id="VFV25101.1"/>
    </source>
</evidence>
<accession>A0A485MVN1</accession>
<sequence>MDQHRSLRNKIACRQCHNKPGWQQQLKLMKDQSAAQNRARNKTRYGRLCPKWVYDSVTMWKSKNILYVITKPDVYKSLASDTYIVLGEAKARALS</sequence>
<dbReference type="GO" id="GO:0005854">
    <property type="term" value="C:nascent polypeptide-associated complex"/>
    <property type="evidence" value="ECO:0007669"/>
    <property type="project" value="InterPro"/>
</dbReference>
<evidence type="ECO:0000259" key="1">
    <source>
        <dbReference type="PROSITE" id="PS51151"/>
    </source>
</evidence>
<dbReference type="PROSITE" id="PS51151">
    <property type="entry name" value="NAC_AB"/>
    <property type="match status" value="1"/>
</dbReference>
<reference evidence="2 3" key="1">
    <citation type="submission" date="2019-01" db="EMBL/GenBank/DDBJ databases">
        <authorList>
            <person name="Alioto T."/>
            <person name="Alioto T."/>
        </authorList>
    </citation>
    <scope>NUCLEOTIDE SEQUENCE [LARGE SCALE GENOMIC DNA]</scope>
</reference>
<feature type="domain" description="NAC-A/B" evidence="1">
    <location>
        <begin position="33"/>
        <end position="95"/>
    </location>
</feature>
<organism evidence="2 3">
    <name type="scientific">Lynx pardinus</name>
    <name type="common">Iberian lynx</name>
    <name type="synonym">Felis pardina</name>
    <dbReference type="NCBI Taxonomy" id="191816"/>
    <lineage>
        <taxon>Eukaryota</taxon>
        <taxon>Metazoa</taxon>
        <taxon>Chordata</taxon>
        <taxon>Craniata</taxon>
        <taxon>Vertebrata</taxon>
        <taxon>Euteleostomi</taxon>
        <taxon>Mammalia</taxon>
        <taxon>Eutheria</taxon>
        <taxon>Laurasiatheria</taxon>
        <taxon>Carnivora</taxon>
        <taxon>Feliformia</taxon>
        <taxon>Felidae</taxon>
        <taxon>Felinae</taxon>
        <taxon>Lynx</taxon>
    </lineage>
</organism>
<dbReference type="CDD" id="cd22054">
    <property type="entry name" value="NAC_NACA"/>
    <property type="match status" value="1"/>
</dbReference>
<dbReference type="Gene3D" id="2.20.70.30">
    <property type="entry name" value="Nascent polypeptide-associated complex domain"/>
    <property type="match status" value="1"/>
</dbReference>
<dbReference type="InterPro" id="IPR038187">
    <property type="entry name" value="NAC_A/B_dom_sf"/>
</dbReference>